<keyword evidence="1" id="KW-1133">Transmembrane helix</keyword>
<protein>
    <recommendedName>
        <fullName evidence="4">Cell division protein FtsQ</fullName>
    </recommendedName>
</protein>
<accession>A0A098S3D0</accession>
<feature type="transmembrane region" description="Helical" evidence="1">
    <location>
        <begin position="12"/>
        <end position="29"/>
    </location>
</feature>
<comment type="caution">
    <text evidence="2">The sequence shown here is derived from an EMBL/GenBank/DDBJ whole genome shotgun (WGS) entry which is preliminary data.</text>
</comment>
<dbReference type="AlphaFoldDB" id="A0A098S3D0"/>
<evidence type="ECO:0000313" key="3">
    <source>
        <dbReference type="Proteomes" id="UP000029736"/>
    </source>
</evidence>
<dbReference type="RefSeq" id="WP_044223290.1">
    <property type="nucleotide sequence ID" value="NZ_JBKAGJ010000009.1"/>
</dbReference>
<organism evidence="2 3">
    <name type="scientific">Phaeodactylibacter xiamenensis</name>
    <dbReference type="NCBI Taxonomy" id="1524460"/>
    <lineage>
        <taxon>Bacteria</taxon>
        <taxon>Pseudomonadati</taxon>
        <taxon>Bacteroidota</taxon>
        <taxon>Saprospiria</taxon>
        <taxon>Saprospirales</taxon>
        <taxon>Haliscomenobacteraceae</taxon>
        <taxon>Phaeodactylibacter</taxon>
    </lineage>
</organism>
<dbReference type="OrthoDB" id="1466667at2"/>
<dbReference type="Proteomes" id="UP000029736">
    <property type="component" value="Unassembled WGS sequence"/>
</dbReference>
<evidence type="ECO:0000313" key="2">
    <source>
        <dbReference type="EMBL" id="KGE86824.1"/>
    </source>
</evidence>
<gene>
    <name evidence="2" type="ORF">IX84_17245</name>
</gene>
<name>A0A098S3D0_9BACT</name>
<sequence>MDPKTQRMLRRIGWVVLFLGVLVIYISAVEQKGGSAVKDIIVNIEPLPDGNSLLADADVRGAIERAFDKPLEGQSLSDIDIERLEQVLEAEPFILDAEAYVTAGNHIVIDINPREPILRVIDNNGYNYYLDRDGIQMPLSDHFTAKVLVATGSLPTYNETFLERKRNRLKDAFLLAQLILSDPFLAPLSEQIYFDSRGKITLVPKIGSDRIEFGSFEDARSKLRRIKIFYKEVLPYTGWRTYDEISVAYDDQVVGRK</sequence>
<keyword evidence="3" id="KW-1185">Reference proteome</keyword>
<reference evidence="2 3" key="1">
    <citation type="journal article" date="2014" name="Int. J. Syst. Evol. Microbiol.">
        <title>Phaeodactylibacter xiamenensis gen. nov., sp. nov., a member of the family Saprospiraceae isolated from the marine alga Phaeodactylum tricornutum.</title>
        <authorList>
            <person name="Chen Z.Jr."/>
            <person name="Lei X."/>
            <person name="Lai Q."/>
            <person name="Li Y."/>
            <person name="Zhang B."/>
            <person name="Zhang J."/>
            <person name="Zhang H."/>
            <person name="Yang L."/>
            <person name="Zheng W."/>
            <person name="Tian Y."/>
            <person name="Yu Z."/>
            <person name="Xu H.Jr."/>
            <person name="Zheng T."/>
        </authorList>
    </citation>
    <scope>NUCLEOTIDE SEQUENCE [LARGE SCALE GENOMIC DNA]</scope>
    <source>
        <strain evidence="2 3">KD52</strain>
    </source>
</reference>
<keyword evidence="1" id="KW-0812">Transmembrane</keyword>
<dbReference type="EMBL" id="JPOS01000039">
    <property type="protein sequence ID" value="KGE86824.1"/>
    <property type="molecule type" value="Genomic_DNA"/>
</dbReference>
<keyword evidence="1" id="KW-0472">Membrane</keyword>
<dbReference type="STRING" id="1524460.IX84_17245"/>
<evidence type="ECO:0008006" key="4">
    <source>
        <dbReference type="Google" id="ProtNLM"/>
    </source>
</evidence>
<proteinExistence type="predicted"/>
<evidence type="ECO:0000256" key="1">
    <source>
        <dbReference type="SAM" id="Phobius"/>
    </source>
</evidence>